<dbReference type="Gene3D" id="1.10.510.10">
    <property type="entry name" value="Transferase(Phosphotransferase) domain 1"/>
    <property type="match status" value="1"/>
</dbReference>
<keyword evidence="5 9" id="KW-0418">Kinase</keyword>
<evidence type="ECO:0000313" key="10">
    <source>
        <dbReference type="Proteomes" id="UP000637513"/>
    </source>
</evidence>
<dbReference type="Gene3D" id="3.30.200.20">
    <property type="entry name" value="Phosphorylase Kinase, domain 1"/>
    <property type="match status" value="1"/>
</dbReference>
<sequence length="448" mass="52247">MKSKICKGCFQEWDEEWEHCPVCGFSFEEERQEGEWLRGDIIGKRFMIGSLFFERKNLRIWRAYDAVLEIKCFLFTVRKAYARSLLLVADIIRQKQETIAQKVLQYADYDEYKILEVSYQTEEDAKESLESIKHMTQQEVKIQPVIQTMHYEEAKQVLPTDTFLEERYRVIGPLGIGGFGITYLCEDINLGRNVAIKEYFPSEWAQREDRFVTVKSSAMIEPYRFGMDSFRKEAKMTAKFIHEKGIVTAYDYFEENDTAYLVMEYISGTSIGKKMKAKGQALSPERVCEILLPVLDSLDKLHDRKIVHSDISPGNIMETKEGREVLIDLGAAKYWYDTRPNLAAAFLKPDFAAPEQYRTAKLGVPKDEGAWTDIYALGAMMYYMLTGHKPPDVITRLESDSIKLLPFRKYKVHIKKKWFRIVEQCMDVDFHNRYRSVTELKKALIEAL</sequence>
<dbReference type="RefSeq" id="WP_249304649.1">
    <property type="nucleotide sequence ID" value="NZ_JACRSW010000027.1"/>
</dbReference>
<dbReference type="Pfam" id="PF00069">
    <property type="entry name" value="Pkinase"/>
    <property type="match status" value="1"/>
</dbReference>
<evidence type="ECO:0000256" key="3">
    <source>
        <dbReference type="ARBA" id="ARBA00022679"/>
    </source>
</evidence>
<comment type="similarity">
    <text evidence="1">Belongs to the protein kinase superfamily. NEK Ser/Thr protein kinase family. NIMA subfamily.</text>
</comment>
<reference evidence="9 10" key="1">
    <citation type="submission" date="2020-08" db="EMBL/GenBank/DDBJ databases">
        <title>Genome public.</title>
        <authorList>
            <person name="Liu C."/>
            <person name="Sun Q."/>
        </authorList>
    </citation>
    <scope>NUCLEOTIDE SEQUENCE [LARGE SCALE GENOMIC DNA]</scope>
    <source>
        <strain evidence="9 10">BX3</strain>
    </source>
</reference>
<organism evidence="9 10">
    <name type="scientific">Jutongia hominis</name>
    <dbReference type="NCBI Taxonomy" id="2763664"/>
    <lineage>
        <taxon>Bacteria</taxon>
        <taxon>Bacillati</taxon>
        <taxon>Bacillota</taxon>
        <taxon>Clostridia</taxon>
        <taxon>Lachnospirales</taxon>
        <taxon>Lachnospiraceae</taxon>
        <taxon>Jutongia</taxon>
    </lineage>
</organism>
<feature type="domain" description="Protein kinase" evidence="8">
    <location>
        <begin position="168"/>
        <end position="445"/>
    </location>
</feature>
<accession>A0ABR7MUH6</accession>
<evidence type="ECO:0000313" key="9">
    <source>
        <dbReference type="EMBL" id="MBC8557463.1"/>
    </source>
</evidence>
<evidence type="ECO:0000256" key="7">
    <source>
        <dbReference type="PROSITE-ProRule" id="PRU10141"/>
    </source>
</evidence>
<evidence type="ECO:0000256" key="2">
    <source>
        <dbReference type="ARBA" id="ARBA00012513"/>
    </source>
</evidence>
<dbReference type="InterPro" id="IPR050660">
    <property type="entry name" value="NEK_Ser/Thr_kinase"/>
</dbReference>
<name>A0ABR7MUH6_9FIRM</name>
<dbReference type="PANTHER" id="PTHR43671">
    <property type="entry name" value="SERINE/THREONINE-PROTEIN KINASE NEK"/>
    <property type="match status" value="1"/>
</dbReference>
<protein>
    <recommendedName>
        <fullName evidence="2">non-specific serine/threonine protein kinase</fullName>
        <ecNumber evidence="2">2.7.11.1</ecNumber>
    </recommendedName>
</protein>
<dbReference type="Proteomes" id="UP000637513">
    <property type="component" value="Unassembled WGS sequence"/>
</dbReference>
<evidence type="ECO:0000256" key="5">
    <source>
        <dbReference type="ARBA" id="ARBA00022777"/>
    </source>
</evidence>
<dbReference type="CDD" id="cd14014">
    <property type="entry name" value="STKc_PknB_like"/>
    <property type="match status" value="1"/>
</dbReference>
<keyword evidence="10" id="KW-1185">Reference proteome</keyword>
<evidence type="ECO:0000256" key="1">
    <source>
        <dbReference type="ARBA" id="ARBA00010886"/>
    </source>
</evidence>
<evidence type="ECO:0000259" key="8">
    <source>
        <dbReference type="PROSITE" id="PS50011"/>
    </source>
</evidence>
<keyword evidence="6 7" id="KW-0067">ATP-binding</keyword>
<keyword evidence="4 7" id="KW-0547">Nucleotide-binding</keyword>
<dbReference type="EC" id="2.7.11.1" evidence="2"/>
<dbReference type="SUPFAM" id="SSF56112">
    <property type="entry name" value="Protein kinase-like (PK-like)"/>
    <property type="match status" value="1"/>
</dbReference>
<feature type="binding site" evidence="7">
    <location>
        <position position="197"/>
    </location>
    <ligand>
        <name>ATP</name>
        <dbReference type="ChEBI" id="CHEBI:30616"/>
    </ligand>
</feature>
<dbReference type="EMBL" id="JACRSW010000027">
    <property type="protein sequence ID" value="MBC8557463.1"/>
    <property type="molecule type" value="Genomic_DNA"/>
</dbReference>
<comment type="caution">
    <text evidence="9">The sequence shown here is derived from an EMBL/GenBank/DDBJ whole genome shotgun (WGS) entry which is preliminary data.</text>
</comment>
<dbReference type="InterPro" id="IPR017441">
    <property type="entry name" value="Protein_kinase_ATP_BS"/>
</dbReference>
<proteinExistence type="inferred from homology"/>
<keyword evidence="9" id="KW-0723">Serine/threonine-protein kinase</keyword>
<dbReference type="InterPro" id="IPR011009">
    <property type="entry name" value="Kinase-like_dom_sf"/>
</dbReference>
<dbReference type="InterPro" id="IPR000719">
    <property type="entry name" value="Prot_kinase_dom"/>
</dbReference>
<gene>
    <name evidence="9" type="ORF">H8700_07060</name>
</gene>
<dbReference type="PROSITE" id="PS00107">
    <property type="entry name" value="PROTEIN_KINASE_ATP"/>
    <property type="match status" value="1"/>
</dbReference>
<keyword evidence="3" id="KW-0808">Transferase</keyword>
<evidence type="ECO:0000256" key="6">
    <source>
        <dbReference type="ARBA" id="ARBA00022840"/>
    </source>
</evidence>
<evidence type="ECO:0000256" key="4">
    <source>
        <dbReference type="ARBA" id="ARBA00022741"/>
    </source>
</evidence>
<dbReference type="GO" id="GO:0004674">
    <property type="term" value="F:protein serine/threonine kinase activity"/>
    <property type="evidence" value="ECO:0007669"/>
    <property type="project" value="UniProtKB-KW"/>
</dbReference>
<dbReference type="PANTHER" id="PTHR43671:SF13">
    <property type="entry name" value="SERINE_THREONINE-PROTEIN KINASE NEK2"/>
    <property type="match status" value="1"/>
</dbReference>
<dbReference type="PROSITE" id="PS50011">
    <property type="entry name" value="PROTEIN_KINASE_DOM"/>
    <property type="match status" value="1"/>
</dbReference>